<dbReference type="EMBL" id="CP042260">
    <property type="protein sequence ID" value="QDY65641.1"/>
    <property type="molecule type" value="Genomic_DNA"/>
</dbReference>
<name>A0A5B8ILJ6_9MICC</name>
<feature type="domain" description="DUF1990" evidence="1">
    <location>
        <begin position="15"/>
        <end position="157"/>
    </location>
</feature>
<evidence type="ECO:0000313" key="2">
    <source>
        <dbReference type="EMBL" id="QDY65641.1"/>
    </source>
</evidence>
<reference evidence="3" key="2">
    <citation type="journal article" date="2022" name="Pest Manag. Sci.">
        <title>Glutamicibacter halophytocola-mediated host fitness of potato tuber moth on Solanaceae crops.</title>
        <authorList>
            <person name="Wang W."/>
            <person name="Xiao G."/>
            <person name="Du G."/>
            <person name="Chang L."/>
            <person name="Yang Y."/>
            <person name="Ye J."/>
            <person name="Chen B."/>
        </authorList>
    </citation>
    <scope>NUCLEOTIDE SEQUENCE</scope>
    <source>
        <strain evidence="3">S2</strain>
    </source>
</reference>
<reference evidence="2 4" key="1">
    <citation type="submission" date="2019-07" db="EMBL/GenBank/DDBJ databases">
        <title>Complete Genome Sequence of drought tolerant Plant Growth-Promoting Rhizobacterium Glutamicibacter halophytocola DR408.</title>
        <authorList>
            <person name="Nishu S.D."/>
            <person name="Lee T.K."/>
        </authorList>
    </citation>
    <scope>NUCLEOTIDE SEQUENCE [LARGE SCALE GENOMIC DNA]</scope>
    <source>
        <strain evidence="2 4">DR408</strain>
    </source>
</reference>
<dbReference type="AlphaFoldDB" id="A0A5B8ILJ6"/>
<evidence type="ECO:0000313" key="3">
    <source>
        <dbReference type="EMBL" id="UUX57741.1"/>
    </source>
</evidence>
<dbReference type="Proteomes" id="UP000320717">
    <property type="component" value="Chromosome"/>
</dbReference>
<evidence type="ECO:0000259" key="1">
    <source>
        <dbReference type="Pfam" id="PF09348"/>
    </source>
</evidence>
<protein>
    <submittedName>
        <fullName evidence="3">DUF1990 domain-containing protein</fullName>
    </submittedName>
</protein>
<dbReference type="EMBL" id="CP102487">
    <property type="protein sequence ID" value="UUX57741.1"/>
    <property type="molecule type" value="Genomic_DNA"/>
</dbReference>
<dbReference type="Proteomes" id="UP001060018">
    <property type="component" value="Chromosome"/>
</dbReference>
<evidence type="ECO:0000313" key="5">
    <source>
        <dbReference type="Proteomes" id="UP001060018"/>
    </source>
</evidence>
<dbReference type="OrthoDB" id="120660at2"/>
<dbReference type="PIRSF" id="PIRSF010260">
    <property type="entry name" value="UCP010260"/>
    <property type="match status" value="1"/>
</dbReference>
<keyword evidence="4" id="KW-1185">Reference proteome</keyword>
<dbReference type="Pfam" id="PF09348">
    <property type="entry name" value="DUF1990"/>
    <property type="match status" value="1"/>
</dbReference>
<proteinExistence type="predicted"/>
<gene>
    <name evidence="2" type="ORF">FQA45_04590</name>
    <name evidence="3" type="ORF">NUH22_10480</name>
</gene>
<dbReference type="InterPro" id="IPR018960">
    <property type="entry name" value="DUF1990"/>
</dbReference>
<sequence>MSLTRIQQEHWAPTTTTHRVWQRRHYLGSGDLVWSEAAESLMRWEIKTRSGFVVQPQEPVRMGARPQLRAVLGPIAIDEPIEVVDTVHSADRVGFAYRTRPGHPVSGEEAFILTRSAAHVFLEIRSLTAPSDLLGWRVVFPLLLVAQKFTRWRYGRALTLKR</sequence>
<dbReference type="InterPro" id="IPR014457">
    <property type="entry name" value="UCP010260"/>
</dbReference>
<organism evidence="3 5">
    <name type="scientific">Glutamicibacter halophytocola</name>
    <dbReference type="NCBI Taxonomy" id="1933880"/>
    <lineage>
        <taxon>Bacteria</taxon>
        <taxon>Bacillati</taxon>
        <taxon>Actinomycetota</taxon>
        <taxon>Actinomycetes</taxon>
        <taxon>Micrococcales</taxon>
        <taxon>Micrococcaceae</taxon>
        <taxon>Glutamicibacter</taxon>
    </lineage>
</organism>
<dbReference type="RefSeq" id="WP_146275388.1">
    <property type="nucleotide sequence ID" value="NZ_CP042260.1"/>
</dbReference>
<evidence type="ECO:0000313" key="4">
    <source>
        <dbReference type="Proteomes" id="UP000320717"/>
    </source>
</evidence>
<accession>A0A5B8ILJ6</accession>